<reference evidence="3 4" key="1">
    <citation type="submission" date="2017-07" db="EMBL/GenBank/DDBJ databases">
        <title>Draft sequence of Rhodococcus enclensis 23b-28.</title>
        <authorList>
            <person name="Besaury L."/>
            <person name="Sancelme M."/>
            <person name="Amato P."/>
            <person name="Lallement A."/>
            <person name="Delort A.-M."/>
        </authorList>
    </citation>
    <scope>NUCLEOTIDE SEQUENCE [LARGE SCALE GENOMIC DNA]</scope>
    <source>
        <strain evidence="3 4">23b-28</strain>
    </source>
</reference>
<evidence type="ECO:0000259" key="1">
    <source>
        <dbReference type="PROSITE" id="PS51736"/>
    </source>
</evidence>
<proteinExistence type="predicted"/>
<dbReference type="Gene3D" id="3.40.50.1390">
    <property type="entry name" value="Resolvase, N-terminal catalytic domain"/>
    <property type="match status" value="1"/>
</dbReference>
<dbReference type="PANTHER" id="PTHR30461">
    <property type="entry name" value="DNA-INVERTASE FROM LAMBDOID PROPHAGE"/>
    <property type="match status" value="1"/>
</dbReference>
<organism evidence="3 4">
    <name type="scientific">Rhodococcus qingshengii</name>
    <dbReference type="NCBI Taxonomy" id="334542"/>
    <lineage>
        <taxon>Bacteria</taxon>
        <taxon>Bacillati</taxon>
        <taxon>Actinomycetota</taxon>
        <taxon>Actinomycetes</taxon>
        <taxon>Mycobacteriales</taxon>
        <taxon>Nocardiaceae</taxon>
        <taxon>Rhodococcus</taxon>
        <taxon>Rhodococcus erythropolis group</taxon>
    </lineage>
</organism>
<dbReference type="InterPro" id="IPR038109">
    <property type="entry name" value="DNA_bind_recomb_sf"/>
</dbReference>
<dbReference type="GO" id="GO:0000150">
    <property type="term" value="F:DNA strand exchange activity"/>
    <property type="evidence" value="ECO:0007669"/>
    <property type="project" value="InterPro"/>
</dbReference>
<dbReference type="GO" id="GO:0003677">
    <property type="term" value="F:DNA binding"/>
    <property type="evidence" value="ECO:0007669"/>
    <property type="project" value="InterPro"/>
</dbReference>
<dbReference type="EMBL" id="NOVD01000009">
    <property type="protein sequence ID" value="PCK26345.1"/>
    <property type="molecule type" value="Genomic_DNA"/>
</dbReference>
<dbReference type="PANTHER" id="PTHR30461:SF23">
    <property type="entry name" value="DNA RECOMBINASE-RELATED"/>
    <property type="match status" value="1"/>
</dbReference>
<dbReference type="Gene3D" id="3.90.1750.20">
    <property type="entry name" value="Putative Large Serine Recombinase, Chain B, Domain 2"/>
    <property type="match status" value="1"/>
</dbReference>
<dbReference type="InterPro" id="IPR036162">
    <property type="entry name" value="Resolvase-like_N_sf"/>
</dbReference>
<gene>
    <name evidence="3" type="ORF">CHR55_15325</name>
</gene>
<dbReference type="Pfam" id="PF00239">
    <property type="entry name" value="Resolvase"/>
    <property type="match status" value="1"/>
</dbReference>
<dbReference type="PROSITE" id="PS51737">
    <property type="entry name" value="RECOMBINASE_DNA_BIND"/>
    <property type="match status" value="1"/>
</dbReference>
<dbReference type="InterPro" id="IPR011109">
    <property type="entry name" value="DNA_bind_recombinase_dom"/>
</dbReference>
<dbReference type="CDD" id="cd00338">
    <property type="entry name" value="Ser_Recombinase"/>
    <property type="match status" value="1"/>
</dbReference>
<sequence length="348" mass="38625">MLEENNMPSSVAVYARTSLDKDKEQLGVARQQQDCVELADRIGWTVAEIYIDNSISASKDVLRPEYERMMEDLSSGKRDGLIVYDLDRLTRKPAELESFIALSEKAGFALANVAGDVDLNTANGRMLARFKGAIARQEAERIGERVSRAAKQRAEKGIPQKAKHRPFGYTADYQIVPDEAKMIRDAYARVIAGESLTAITRDFQAKFSTVAGGRWYRQTVKKILQRPANAGIRVYRGQEVGVGNWEPIVPRATYDAAMEVFQGASKPMPDLANKHLLSAIAKCGLSGFVMYGRRPNRSSKAKYVCMTTHGGCGRIARAQEPLDGYIQPCFRAGQREACRTGSQHGRVR</sequence>
<feature type="domain" description="Recombinase" evidence="2">
    <location>
        <begin position="159"/>
        <end position="267"/>
    </location>
</feature>
<comment type="caution">
    <text evidence="3">The sequence shown here is derived from an EMBL/GenBank/DDBJ whole genome shotgun (WGS) entry which is preliminary data.</text>
</comment>
<dbReference type="InterPro" id="IPR050639">
    <property type="entry name" value="SSR_resolvase"/>
</dbReference>
<evidence type="ECO:0008006" key="5">
    <source>
        <dbReference type="Google" id="ProtNLM"/>
    </source>
</evidence>
<dbReference type="InterPro" id="IPR006119">
    <property type="entry name" value="Resolv_N"/>
</dbReference>
<evidence type="ECO:0000313" key="3">
    <source>
        <dbReference type="EMBL" id="PCK26345.1"/>
    </source>
</evidence>
<accession>A0A2A5J9V7</accession>
<name>A0A2A5J9V7_RHOSG</name>
<dbReference type="AlphaFoldDB" id="A0A2A5J9V7"/>
<dbReference type="SMART" id="SM00857">
    <property type="entry name" value="Resolvase"/>
    <property type="match status" value="1"/>
</dbReference>
<evidence type="ECO:0000259" key="2">
    <source>
        <dbReference type="PROSITE" id="PS51737"/>
    </source>
</evidence>
<evidence type="ECO:0000313" key="4">
    <source>
        <dbReference type="Proteomes" id="UP000230886"/>
    </source>
</evidence>
<dbReference type="SUPFAM" id="SSF53041">
    <property type="entry name" value="Resolvase-like"/>
    <property type="match status" value="1"/>
</dbReference>
<dbReference type="PROSITE" id="PS51736">
    <property type="entry name" value="RECOMBINASES_3"/>
    <property type="match status" value="1"/>
</dbReference>
<dbReference type="Proteomes" id="UP000230886">
    <property type="component" value="Unassembled WGS sequence"/>
</dbReference>
<protein>
    <recommendedName>
        <fullName evidence="5">Recombinase family protein</fullName>
    </recommendedName>
</protein>
<feature type="domain" description="Resolvase/invertase-type recombinase catalytic" evidence="1">
    <location>
        <begin position="10"/>
        <end position="157"/>
    </location>
</feature>
<dbReference type="Pfam" id="PF07508">
    <property type="entry name" value="Recombinase"/>
    <property type="match status" value="1"/>
</dbReference>